<dbReference type="Proteomes" id="UP000050424">
    <property type="component" value="Unassembled WGS sequence"/>
</dbReference>
<gene>
    <name evidence="1" type="ORF">AK830_g8324</name>
</gene>
<reference evidence="1 2" key="1">
    <citation type="submission" date="2015-09" db="EMBL/GenBank/DDBJ databases">
        <title>Draft genome of a European isolate of the apple canker pathogen Neonectria ditissima.</title>
        <authorList>
            <person name="Gomez-Cortecero A."/>
            <person name="Harrison R.J."/>
            <person name="Armitage A.D."/>
        </authorList>
    </citation>
    <scope>NUCLEOTIDE SEQUENCE [LARGE SCALE GENOMIC DNA]</scope>
    <source>
        <strain evidence="1 2">R09/05</strain>
    </source>
</reference>
<evidence type="ECO:0000313" key="2">
    <source>
        <dbReference type="Proteomes" id="UP000050424"/>
    </source>
</evidence>
<accession>A0A0P7AUP1</accession>
<dbReference type="EMBL" id="LKCW01000140">
    <property type="protein sequence ID" value="KPM38231.1"/>
    <property type="molecule type" value="Genomic_DNA"/>
</dbReference>
<organism evidence="1 2">
    <name type="scientific">Neonectria ditissima</name>
    <dbReference type="NCBI Taxonomy" id="78410"/>
    <lineage>
        <taxon>Eukaryota</taxon>
        <taxon>Fungi</taxon>
        <taxon>Dikarya</taxon>
        <taxon>Ascomycota</taxon>
        <taxon>Pezizomycotina</taxon>
        <taxon>Sordariomycetes</taxon>
        <taxon>Hypocreomycetidae</taxon>
        <taxon>Hypocreales</taxon>
        <taxon>Nectriaceae</taxon>
        <taxon>Neonectria</taxon>
    </lineage>
</organism>
<sequence>MCRIQRLWERTIDEIAAEHERLDGVIAAGGIQQLTPAQNTAEEANKMLAVKCTAVFMTITNLGACHAAFASTRKLDTEGPVPLSRLKAVPPV</sequence>
<name>A0A0P7AUP1_9HYPO</name>
<comment type="caution">
    <text evidence="1">The sequence shown here is derived from an EMBL/GenBank/DDBJ whole genome shotgun (WGS) entry which is preliminary data.</text>
</comment>
<dbReference type="InterPro" id="IPR036291">
    <property type="entry name" value="NAD(P)-bd_dom_sf"/>
</dbReference>
<proteinExistence type="predicted"/>
<keyword evidence="2" id="KW-1185">Reference proteome</keyword>
<dbReference type="AlphaFoldDB" id="A0A0P7AUP1"/>
<dbReference type="SUPFAM" id="SSF51735">
    <property type="entry name" value="NAD(P)-binding Rossmann-fold domains"/>
    <property type="match status" value="1"/>
</dbReference>
<protein>
    <submittedName>
        <fullName evidence="1">Uncharacterized protein</fullName>
    </submittedName>
</protein>
<evidence type="ECO:0000313" key="1">
    <source>
        <dbReference type="EMBL" id="KPM38231.1"/>
    </source>
</evidence>
<dbReference type="Gene3D" id="3.40.50.720">
    <property type="entry name" value="NAD(P)-binding Rossmann-like Domain"/>
    <property type="match status" value="1"/>
</dbReference>